<dbReference type="GO" id="GO:0004604">
    <property type="term" value="F:phosphoadenylyl-sulfate reductase (thioredoxin) activity"/>
    <property type="evidence" value="ECO:0007669"/>
    <property type="project" value="InterPro"/>
</dbReference>
<evidence type="ECO:0000256" key="4">
    <source>
        <dbReference type="ARBA" id="ARBA00023004"/>
    </source>
</evidence>
<dbReference type="PANTHER" id="PTHR46482">
    <property type="entry name" value="5'-ADENYLYLSULFATE REDUCTASE 3, CHLOROPLASTIC"/>
    <property type="match status" value="1"/>
</dbReference>
<feature type="domain" description="Phosphoadenosine phosphosulphate reductase" evidence="6">
    <location>
        <begin position="9"/>
        <end position="187"/>
    </location>
</feature>
<comment type="cofactor">
    <cofactor evidence="1">
        <name>[4Fe-4S] cluster</name>
        <dbReference type="ChEBI" id="CHEBI:49883"/>
    </cofactor>
</comment>
<dbReference type="GO" id="GO:0019379">
    <property type="term" value="P:sulfate assimilation, phosphoadenylyl sulfate reduction by phosphoadenylyl-sulfate reductase (thioredoxin)"/>
    <property type="evidence" value="ECO:0007669"/>
    <property type="project" value="InterPro"/>
</dbReference>
<dbReference type="PANTHER" id="PTHR46482:SF9">
    <property type="entry name" value="5'-ADENYLYLSULFATE REDUCTASE 1, CHLOROPLASTIC"/>
    <property type="match status" value="1"/>
</dbReference>
<dbReference type="InterPro" id="IPR004511">
    <property type="entry name" value="PAPS/APS_Rdtase"/>
</dbReference>
<keyword evidence="3" id="KW-0560">Oxidoreductase</keyword>
<evidence type="ECO:0000256" key="3">
    <source>
        <dbReference type="ARBA" id="ARBA00023002"/>
    </source>
</evidence>
<keyword evidence="2" id="KW-0479">Metal-binding</keyword>
<dbReference type="SUPFAM" id="SSF52402">
    <property type="entry name" value="Adenine nucleotide alpha hydrolases-like"/>
    <property type="match status" value="1"/>
</dbReference>
<dbReference type="EMBL" id="UINC01102605">
    <property type="protein sequence ID" value="SVC64358.1"/>
    <property type="molecule type" value="Genomic_DNA"/>
</dbReference>
<evidence type="ECO:0000256" key="5">
    <source>
        <dbReference type="ARBA" id="ARBA00023014"/>
    </source>
</evidence>
<evidence type="ECO:0000259" key="6">
    <source>
        <dbReference type="Pfam" id="PF01507"/>
    </source>
</evidence>
<dbReference type="GO" id="GO:0051536">
    <property type="term" value="F:iron-sulfur cluster binding"/>
    <property type="evidence" value="ECO:0007669"/>
    <property type="project" value="UniProtKB-KW"/>
</dbReference>
<keyword evidence="4" id="KW-0408">Iron</keyword>
<dbReference type="PIRSF" id="PIRSF000857">
    <property type="entry name" value="PAPS_reductase"/>
    <property type="match status" value="1"/>
</dbReference>
<gene>
    <name evidence="7" type="ORF">METZ01_LOCUS317212</name>
</gene>
<dbReference type="Pfam" id="PF01507">
    <property type="entry name" value="PAPS_reduct"/>
    <property type="match status" value="1"/>
</dbReference>
<dbReference type="InterPro" id="IPR002500">
    <property type="entry name" value="PAPS_reduct_dom"/>
</dbReference>
<evidence type="ECO:0000256" key="1">
    <source>
        <dbReference type="ARBA" id="ARBA00001966"/>
    </source>
</evidence>
<proteinExistence type="inferred from homology"/>
<evidence type="ECO:0000313" key="7">
    <source>
        <dbReference type="EMBL" id="SVC64358.1"/>
    </source>
</evidence>
<evidence type="ECO:0000256" key="2">
    <source>
        <dbReference type="ARBA" id="ARBA00022723"/>
    </source>
</evidence>
<dbReference type="NCBIfam" id="NF002537">
    <property type="entry name" value="PRK02090.1"/>
    <property type="match status" value="1"/>
</dbReference>
<dbReference type="InterPro" id="IPR014729">
    <property type="entry name" value="Rossmann-like_a/b/a_fold"/>
</dbReference>
<dbReference type="HAMAP" id="MF_00063">
    <property type="entry name" value="CysH"/>
    <property type="match status" value="1"/>
</dbReference>
<name>A0A382NV59_9ZZZZ</name>
<sequence length="222" mass="25581">AGETFPGRAVLNTSFQHTGTAMIHMAVLEGLALRFATLDTLRLHPETYAFAEEVKARYACEIEVIQPKSGDVQRMVERHGEYLFFDSKEKQEHCCQVRKDWSNNALLKTADCWISGQRWDQSEYRQQTAKKAMLIDEYGTRRKILKLNPLVDWDDERLLDFITEQDVPVHPLYDQGYPSFGCVVCATPTRPGEPKRAGRWRWLSGQQEDGDDPKECGLHYNI</sequence>
<accession>A0A382NV59</accession>
<dbReference type="AlphaFoldDB" id="A0A382NV59"/>
<keyword evidence="5" id="KW-0411">Iron-sulfur</keyword>
<dbReference type="GO" id="GO:0046872">
    <property type="term" value="F:metal ion binding"/>
    <property type="evidence" value="ECO:0007669"/>
    <property type="project" value="UniProtKB-KW"/>
</dbReference>
<dbReference type="Gene3D" id="3.40.50.620">
    <property type="entry name" value="HUPs"/>
    <property type="match status" value="1"/>
</dbReference>
<reference evidence="7" key="1">
    <citation type="submission" date="2018-05" db="EMBL/GenBank/DDBJ databases">
        <authorList>
            <person name="Lanie J.A."/>
            <person name="Ng W.-L."/>
            <person name="Kazmierczak K.M."/>
            <person name="Andrzejewski T.M."/>
            <person name="Davidsen T.M."/>
            <person name="Wayne K.J."/>
            <person name="Tettelin H."/>
            <person name="Glass J.I."/>
            <person name="Rusch D."/>
            <person name="Podicherti R."/>
            <person name="Tsui H.-C.T."/>
            <person name="Winkler M.E."/>
        </authorList>
    </citation>
    <scope>NUCLEOTIDE SEQUENCE</scope>
</reference>
<organism evidence="7">
    <name type="scientific">marine metagenome</name>
    <dbReference type="NCBI Taxonomy" id="408172"/>
    <lineage>
        <taxon>unclassified sequences</taxon>
        <taxon>metagenomes</taxon>
        <taxon>ecological metagenomes</taxon>
    </lineage>
</organism>
<feature type="non-terminal residue" evidence="7">
    <location>
        <position position="1"/>
    </location>
</feature>
<protein>
    <recommendedName>
        <fullName evidence="6">Phosphoadenosine phosphosulphate reductase domain-containing protein</fullName>
    </recommendedName>
</protein>